<protein>
    <submittedName>
        <fullName evidence="5">Response regulator transcription factor</fullName>
    </submittedName>
</protein>
<dbReference type="PROSITE" id="PS50110">
    <property type="entry name" value="RESPONSE_REGULATORY"/>
    <property type="match status" value="1"/>
</dbReference>
<dbReference type="EMBL" id="CP059735">
    <property type="protein sequence ID" value="WDD99640.1"/>
    <property type="molecule type" value="Genomic_DNA"/>
</dbReference>
<dbReference type="InterPro" id="IPR007492">
    <property type="entry name" value="LytTR_DNA-bd_dom"/>
</dbReference>
<evidence type="ECO:0000256" key="2">
    <source>
        <dbReference type="PROSITE-ProRule" id="PRU00169"/>
    </source>
</evidence>
<evidence type="ECO:0000259" key="3">
    <source>
        <dbReference type="PROSITE" id="PS50110"/>
    </source>
</evidence>
<dbReference type="RefSeq" id="WP_044834995.1">
    <property type="nucleotide sequence ID" value="NZ_CP059735.1"/>
</dbReference>
<feature type="modified residue" description="4-aspartylphosphate" evidence="2">
    <location>
        <position position="53"/>
    </location>
</feature>
<dbReference type="Proteomes" id="UP000032568">
    <property type="component" value="Chromosome"/>
</dbReference>
<dbReference type="SUPFAM" id="SSF52172">
    <property type="entry name" value="CheY-like"/>
    <property type="match status" value="1"/>
</dbReference>
<dbReference type="InterPro" id="IPR001789">
    <property type="entry name" value="Sig_transdc_resp-reg_receiver"/>
</dbReference>
<evidence type="ECO:0000313" key="6">
    <source>
        <dbReference type="Proteomes" id="UP000032568"/>
    </source>
</evidence>
<dbReference type="SMART" id="SM00448">
    <property type="entry name" value="REC"/>
    <property type="match status" value="1"/>
</dbReference>
<proteinExistence type="predicted"/>
<evidence type="ECO:0000313" key="5">
    <source>
        <dbReference type="EMBL" id="WDD99640.1"/>
    </source>
</evidence>
<dbReference type="InterPro" id="IPR046947">
    <property type="entry name" value="LytR-like"/>
</dbReference>
<dbReference type="KEGG" id="tact:SG35_002910"/>
<feature type="domain" description="Response regulatory" evidence="3">
    <location>
        <begin position="2"/>
        <end position="113"/>
    </location>
</feature>
<organism evidence="5 6">
    <name type="scientific">Thalassomonas actiniarum</name>
    <dbReference type="NCBI Taxonomy" id="485447"/>
    <lineage>
        <taxon>Bacteria</taxon>
        <taxon>Pseudomonadati</taxon>
        <taxon>Pseudomonadota</taxon>
        <taxon>Gammaproteobacteria</taxon>
        <taxon>Alteromonadales</taxon>
        <taxon>Colwelliaceae</taxon>
        <taxon>Thalassomonas</taxon>
    </lineage>
</organism>
<feature type="domain" description="HTH LytTR-type" evidence="4">
    <location>
        <begin position="139"/>
        <end position="243"/>
    </location>
</feature>
<dbReference type="AlphaFoldDB" id="A0AAF0C453"/>
<gene>
    <name evidence="5" type="ORF">SG35_002910</name>
</gene>
<keyword evidence="6" id="KW-1185">Reference proteome</keyword>
<accession>A0AAF0C453</accession>
<dbReference type="Pfam" id="PF00072">
    <property type="entry name" value="Response_reg"/>
    <property type="match status" value="1"/>
</dbReference>
<dbReference type="InterPro" id="IPR011006">
    <property type="entry name" value="CheY-like_superfamily"/>
</dbReference>
<evidence type="ECO:0000256" key="1">
    <source>
        <dbReference type="ARBA" id="ARBA00023012"/>
    </source>
</evidence>
<dbReference type="Gene3D" id="2.40.50.1020">
    <property type="entry name" value="LytTr DNA-binding domain"/>
    <property type="match status" value="1"/>
</dbReference>
<dbReference type="Pfam" id="PF04397">
    <property type="entry name" value="LytTR"/>
    <property type="match status" value="1"/>
</dbReference>
<dbReference type="PANTHER" id="PTHR37299:SF1">
    <property type="entry name" value="STAGE 0 SPORULATION PROTEIN A HOMOLOG"/>
    <property type="match status" value="1"/>
</dbReference>
<dbReference type="GO" id="GO:0003677">
    <property type="term" value="F:DNA binding"/>
    <property type="evidence" value="ECO:0007669"/>
    <property type="project" value="InterPro"/>
</dbReference>
<name>A0AAF0C453_9GAMM</name>
<dbReference type="Gene3D" id="3.40.50.2300">
    <property type="match status" value="1"/>
</dbReference>
<evidence type="ECO:0000259" key="4">
    <source>
        <dbReference type="PROSITE" id="PS50930"/>
    </source>
</evidence>
<reference evidence="5 6" key="2">
    <citation type="journal article" date="2022" name="Mar. Drugs">
        <title>Bioassay-Guided Fractionation Leads to the Detection of Cholic Acid Generated by the Rare Thalassomonas sp.</title>
        <authorList>
            <person name="Pheiffer F."/>
            <person name="Schneider Y.K."/>
            <person name="Hansen E.H."/>
            <person name="Andersen J.H."/>
            <person name="Isaksson J."/>
            <person name="Busche T."/>
            <person name="R C."/>
            <person name="Kalinowski J."/>
            <person name="Zyl L.V."/>
            <person name="Trindade M."/>
        </authorList>
    </citation>
    <scope>NUCLEOTIDE SEQUENCE [LARGE SCALE GENOMIC DNA]</scope>
    <source>
        <strain evidence="5 6">A5K-106</strain>
    </source>
</reference>
<keyword evidence="1" id="KW-0902">Two-component regulatory system</keyword>
<dbReference type="SMART" id="SM00850">
    <property type="entry name" value="LytTR"/>
    <property type="match status" value="1"/>
</dbReference>
<dbReference type="PANTHER" id="PTHR37299">
    <property type="entry name" value="TRANSCRIPTIONAL REGULATOR-RELATED"/>
    <property type="match status" value="1"/>
</dbReference>
<keyword evidence="2" id="KW-0597">Phosphoprotein</keyword>
<dbReference type="GO" id="GO:0000156">
    <property type="term" value="F:phosphorelay response regulator activity"/>
    <property type="evidence" value="ECO:0007669"/>
    <property type="project" value="InterPro"/>
</dbReference>
<dbReference type="PROSITE" id="PS50930">
    <property type="entry name" value="HTH_LYTTR"/>
    <property type="match status" value="1"/>
</dbReference>
<sequence length="243" mass="27833">MKAIVIEDSRLARQGLIRMLKGFPEIEVMAEAENPARALVLIEQLQPELLFLDIHMPGGSGFDLLNQLAYSPKVIFTTAFSEYAIKSFEHHTIDYLLKPISFKRLETALEKLQDNGDELKQGLTLEPQAKPAMKMSDKIFLKDNEQCYLVSLAEIHYFESCKNYARIFFEQKNAFIKKSLSAIEARLPGQYFFRINRQYIVNLNAVKAIEEAISEGYLITMSDGKVLDISRRNASLLKERLSF</sequence>
<reference evidence="5 6" key="1">
    <citation type="journal article" date="2015" name="Genome Announc.">
        <title>Draft Genome Sequences of Marine Isolates of Thalassomonas viridans and Thalassomonas actiniarum.</title>
        <authorList>
            <person name="Olonade I."/>
            <person name="van Zyl L.J."/>
            <person name="Trindade M."/>
        </authorList>
    </citation>
    <scope>NUCLEOTIDE SEQUENCE [LARGE SCALE GENOMIC DNA]</scope>
    <source>
        <strain evidence="5 6">A5K-106</strain>
    </source>
</reference>